<evidence type="ECO:0000259" key="10">
    <source>
        <dbReference type="PROSITE" id="PS51154"/>
    </source>
</evidence>
<dbReference type="SUPFAM" id="SSF117839">
    <property type="entry name" value="WWE domain"/>
    <property type="match status" value="1"/>
</dbReference>
<keyword evidence="2 7" id="KW-0328">Glycosyltransferase</keyword>
<evidence type="ECO:0000256" key="1">
    <source>
        <dbReference type="ARBA" id="ARBA00004123"/>
    </source>
</evidence>
<evidence type="ECO:0000256" key="3">
    <source>
        <dbReference type="ARBA" id="ARBA00022679"/>
    </source>
</evidence>
<evidence type="ECO:0000259" key="8">
    <source>
        <dbReference type="PROSITE" id="PS50918"/>
    </source>
</evidence>
<dbReference type="GO" id="GO:0003714">
    <property type="term" value="F:transcription corepressor activity"/>
    <property type="evidence" value="ECO:0007669"/>
    <property type="project" value="TreeGrafter"/>
</dbReference>
<name>A0A3B3ZVS7_9GOBI</name>
<dbReference type="AlphaFoldDB" id="A0A3B3ZVS7"/>
<dbReference type="Ensembl" id="ENSPMGT00000009196.1">
    <property type="protein sequence ID" value="ENSPMGP00000008645.1"/>
    <property type="gene ID" value="ENSPMGG00000007159.1"/>
</dbReference>
<dbReference type="InterPro" id="IPR057049">
    <property type="entry name" value="PARP14_KH_8"/>
</dbReference>
<evidence type="ECO:0000313" key="11">
    <source>
        <dbReference type="Ensembl" id="ENSPMGP00000008645.1"/>
    </source>
</evidence>
<dbReference type="InterPro" id="IPR043472">
    <property type="entry name" value="Macro_dom-like"/>
</dbReference>
<dbReference type="CDD" id="cd01439">
    <property type="entry name" value="TCCD_inducible_PARP_like"/>
    <property type="match status" value="1"/>
</dbReference>
<keyword evidence="3 7" id="KW-0808">Transferase</keyword>
<dbReference type="InterPro" id="IPR052056">
    <property type="entry name" value="Mono-ARTD/PARP"/>
</dbReference>
<dbReference type="PROSITE" id="PS50918">
    <property type="entry name" value="WWE"/>
    <property type="match status" value="1"/>
</dbReference>
<sequence>SVQGHPGRHALLTCIKHSLTSVAFPAIGTGQGNVAARTVADAMLDAVVEVLRKNPNSCLKNVRIVIFQKQMLPDFHDSLQQRSATGSLYLSSDVFTYDHVLSSAFFSSSSPDKTQTTSDFVRDALKPAPVCFHICGESASKINLAKQKINSVLTKNLLSESIKDEMVFSLSQDQLRRLDEVQRSSEVGIKVEGINGEGSIHIEGLAQDVASAIKLIHGILKAARLEEDLNQKAALLSAVIEWQYAAPGQDFHSFDLKTNYELEQALEAKKSQVKVKLNGQEVTVKLPDGPATNKSGQSLKIQRVNKSSDLPPSWEQMDSFSTKVLPVAPGSPEYSTVEQQFKASCNRNIIKIERVQNPALWQSLQIKRRAMDVKNGHQNNERQLFHGTSQDTIAFINEHGFNRSYAGKNATVHGKGTYFAVKAQYSSSNTYSRPSATGEKFMYLCSVLTGDFTTGAQDMIEPPLKKAGTTEKYDSVVDNTQNPSMFIVFHDSHAYPDYLITFK</sequence>
<dbReference type="InterPro" id="IPR004170">
    <property type="entry name" value="WWE_dom"/>
</dbReference>
<comment type="similarity">
    <text evidence="6">Belongs to the ARTD/PARP family.</text>
</comment>
<keyword evidence="5" id="KW-0539">Nucleus</keyword>
<dbReference type="Proteomes" id="UP000261520">
    <property type="component" value="Unplaced"/>
</dbReference>
<evidence type="ECO:0000256" key="6">
    <source>
        <dbReference type="ARBA" id="ARBA00024347"/>
    </source>
</evidence>
<evidence type="ECO:0000256" key="4">
    <source>
        <dbReference type="ARBA" id="ARBA00023027"/>
    </source>
</evidence>
<dbReference type="PANTHER" id="PTHR14453:SF89">
    <property type="entry name" value="PROTEIN MONO-ADP-RIBOSYLTRANSFERASE PARP14"/>
    <property type="match status" value="1"/>
</dbReference>
<dbReference type="GO" id="GO:0070212">
    <property type="term" value="P:protein poly-ADP-ribosylation"/>
    <property type="evidence" value="ECO:0007669"/>
    <property type="project" value="TreeGrafter"/>
</dbReference>
<dbReference type="Gene3D" id="3.90.228.10">
    <property type="match status" value="1"/>
</dbReference>
<comment type="subcellular location">
    <subcellularLocation>
        <location evidence="1">Nucleus</location>
    </subcellularLocation>
</comment>
<evidence type="ECO:0000256" key="7">
    <source>
        <dbReference type="RuleBase" id="RU362114"/>
    </source>
</evidence>
<evidence type="ECO:0000313" key="12">
    <source>
        <dbReference type="Proteomes" id="UP000261520"/>
    </source>
</evidence>
<dbReference type="Pfam" id="PF22005">
    <property type="entry name" value="WWE_1"/>
    <property type="match status" value="1"/>
</dbReference>
<dbReference type="GO" id="GO:0003950">
    <property type="term" value="F:NAD+ poly-ADP-ribosyltransferase activity"/>
    <property type="evidence" value="ECO:0007669"/>
    <property type="project" value="UniProtKB-UniRule"/>
</dbReference>
<dbReference type="InterPro" id="IPR002589">
    <property type="entry name" value="Macro_dom"/>
</dbReference>
<protein>
    <recommendedName>
        <fullName evidence="7">Poly [ADP-ribose] polymerase</fullName>
        <shortName evidence="7">PARP</shortName>
        <ecNumber evidence="7">2.4.2.-</ecNumber>
    </recommendedName>
</protein>
<evidence type="ECO:0000256" key="2">
    <source>
        <dbReference type="ARBA" id="ARBA00022676"/>
    </source>
</evidence>
<keyword evidence="12" id="KW-1185">Reference proteome</keyword>
<dbReference type="GO" id="GO:1990404">
    <property type="term" value="F:NAD+-protein mono-ADP-ribosyltransferase activity"/>
    <property type="evidence" value="ECO:0007669"/>
    <property type="project" value="TreeGrafter"/>
</dbReference>
<dbReference type="PANTHER" id="PTHR14453">
    <property type="entry name" value="PARP/ZINC FINGER CCCH TYPE DOMAIN CONTAINING PROTEIN"/>
    <property type="match status" value="1"/>
</dbReference>
<dbReference type="Gene3D" id="3.40.220.10">
    <property type="entry name" value="Leucine Aminopeptidase, subunit E, domain 1"/>
    <property type="match status" value="1"/>
</dbReference>
<feature type="domain" description="PARP catalytic" evidence="9">
    <location>
        <begin position="308"/>
        <end position="503"/>
    </location>
</feature>
<dbReference type="GO" id="GO:0010629">
    <property type="term" value="P:negative regulation of gene expression"/>
    <property type="evidence" value="ECO:0007669"/>
    <property type="project" value="TreeGrafter"/>
</dbReference>
<evidence type="ECO:0000259" key="9">
    <source>
        <dbReference type="PROSITE" id="PS51059"/>
    </source>
</evidence>
<dbReference type="EC" id="2.4.2.-" evidence="7"/>
<dbReference type="SUPFAM" id="SSF56399">
    <property type="entry name" value="ADP-ribosylation"/>
    <property type="match status" value="1"/>
</dbReference>
<reference evidence="11" key="1">
    <citation type="submission" date="2025-08" db="UniProtKB">
        <authorList>
            <consortium name="Ensembl"/>
        </authorList>
    </citation>
    <scope>IDENTIFICATION</scope>
</reference>
<feature type="domain" description="WWE" evidence="8">
    <location>
        <begin position="228"/>
        <end position="306"/>
    </location>
</feature>
<dbReference type="PROSITE" id="PS51059">
    <property type="entry name" value="PARP_CATALYTIC"/>
    <property type="match status" value="1"/>
</dbReference>
<dbReference type="Pfam" id="PF23254">
    <property type="entry name" value="KH_PARP14_8"/>
    <property type="match status" value="1"/>
</dbReference>
<dbReference type="GO" id="GO:0005737">
    <property type="term" value="C:cytoplasm"/>
    <property type="evidence" value="ECO:0007669"/>
    <property type="project" value="TreeGrafter"/>
</dbReference>
<accession>A0A3B3ZVS7</accession>
<reference evidence="11" key="2">
    <citation type="submission" date="2025-09" db="UniProtKB">
        <authorList>
            <consortium name="Ensembl"/>
        </authorList>
    </citation>
    <scope>IDENTIFICATION</scope>
</reference>
<dbReference type="InterPro" id="IPR054596">
    <property type="entry name" value="PARP14_WWE"/>
</dbReference>
<dbReference type="GO" id="GO:0005634">
    <property type="term" value="C:nucleus"/>
    <property type="evidence" value="ECO:0007669"/>
    <property type="project" value="UniProtKB-SubCell"/>
</dbReference>
<dbReference type="Gene3D" id="3.30.720.50">
    <property type="match status" value="1"/>
</dbReference>
<dbReference type="InterPro" id="IPR012317">
    <property type="entry name" value="Poly(ADP-ribose)pol_cat_dom"/>
</dbReference>
<dbReference type="Pfam" id="PF00644">
    <property type="entry name" value="PARP"/>
    <property type="match status" value="1"/>
</dbReference>
<organism evidence="11 12">
    <name type="scientific">Periophthalmus magnuspinnatus</name>
    <dbReference type="NCBI Taxonomy" id="409849"/>
    <lineage>
        <taxon>Eukaryota</taxon>
        <taxon>Metazoa</taxon>
        <taxon>Chordata</taxon>
        <taxon>Craniata</taxon>
        <taxon>Vertebrata</taxon>
        <taxon>Euteleostomi</taxon>
        <taxon>Actinopterygii</taxon>
        <taxon>Neopterygii</taxon>
        <taxon>Teleostei</taxon>
        <taxon>Neoteleostei</taxon>
        <taxon>Acanthomorphata</taxon>
        <taxon>Gobiaria</taxon>
        <taxon>Gobiiformes</taxon>
        <taxon>Gobioidei</taxon>
        <taxon>Gobiidae</taxon>
        <taxon>Oxudercinae</taxon>
        <taxon>Periophthalmus</taxon>
    </lineage>
</organism>
<dbReference type="FunFam" id="3.90.228.10:FF:000008">
    <property type="entry name" value="Poly [ADP-ribose] polymerase"/>
    <property type="match status" value="1"/>
</dbReference>
<dbReference type="PROSITE" id="PS51154">
    <property type="entry name" value="MACRO"/>
    <property type="match status" value="1"/>
</dbReference>
<dbReference type="InterPro" id="IPR037197">
    <property type="entry name" value="WWE_dom_sf"/>
</dbReference>
<proteinExistence type="inferred from homology"/>
<dbReference type="SUPFAM" id="SSF52949">
    <property type="entry name" value="Macro domain-like"/>
    <property type="match status" value="1"/>
</dbReference>
<evidence type="ECO:0000256" key="5">
    <source>
        <dbReference type="ARBA" id="ARBA00023242"/>
    </source>
</evidence>
<keyword evidence="4 7" id="KW-0520">NAD</keyword>
<feature type="domain" description="Macro" evidence="10">
    <location>
        <begin position="1"/>
        <end position="83"/>
    </location>
</feature>